<evidence type="ECO:0000313" key="2">
    <source>
        <dbReference type="Proteomes" id="UP000593561"/>
    </source>
</evidence>
<name>A0A7J8RIE4_GOSDV</name>
<dbReference type="Proteomes" id="UP000593561">
    <property type="component" value="Unassembled WGS sequence"/>
</dbReference>
<protein>
    <submittedName>
        <fullName evidence="1">Uncharacterized protein</fullName>
    </submittedName>
</protein>
<proteinExistence type="predicted"/>
<organism evidence="1 2">
    <name type="scientific">Gossypium davidsonii</name>
    <name type="common">Davidson's cotton</name>
    <name type="synonym">Gossypium klotzschianum subsp. davidsonii</name>
    <dbReference type="NCBI Taxonomy" id="34287"/>
    <lineage>
        <taxon>Eukaryota</taxon>
        <taxon>Viridiplantae</taxon>
        <taxon>Streptophyta</taxon>
        <taxon>Embryophyta</taxon>
        <taxon>Tracheophyta</taxon>
        <taxon>Spermatophyta</taxon>
        <taxon>Magnoliopsida</taxon>
        <taxon>eudicotyledons</taxon>
        <taxon>Gunneridae</taxon>
        <taxon>Pentapetalae</taxon>
        <taxon>rosids</taxon>
        <taxon>malvids</taxon>
        <taxon>Malvales</taxon>
        <taxon>Malvaceae</taxon>
        <taxon>Malvoideae</taxon>
        <taxon>Gossypium</taxon>
    </lineage>
</organism>
<dbReference type="AlphaFoldDB" id="A0A7J8RIE4"/>
<evidence type="ECO:0000313" key="1">
    <source>
        <dbReference type="EMBL" id="MBA0613637.1"/>
    </source>
</evidence>
<sequence>MGWKTNGSFIVEIGSKMVYNLCLNKDMRPVVFSMADQKGIEMASTFAVAGINCGDMFKAW</sequence>
<comment type="caution">
    <text evidence="1">The sequence shown here is derived from an EMBL/GenBank/DDBJ whole genome shotgun (WGS) entry which is preliminary data.</text>
</comment>
<keyword evidence="2" id="KW-1185">Reference proteome</keyword>
<reference evidence="1 2" key="1">
    <citation type="journal article" date="2019" name="Genome Biol. Evol.">
        <title>Insights into the evolution of the New World diploid cottons (Gossypium, subgenus Houzingenia) based on genome sequencing.</title>
        <authorList>
            <person name="Grover C.E."/>
            <person name="Arick M.A. 2nd"/>
            <person name="Thrash A."/>
            <person name="Conover J.L."/>
            <person name="Sanders W.S."/>
            <person name="Peterson D.G."/>
            <person name="Frelichowski J.E."/>
            <person name="Scheffler J.A."/>
            <person name="Scheffler B.E."/>
            <person name="Wendel J.F."/>
        </authorList>
    </citation>
    <scope>NUCLEOTIDE SEQUENCE [LARGE SCALE GENOMIC DNA]</scope>
    <source>
        <strain evidence="1">27</strain>
        <tissue evidence="1">Leaf</tissue>
    </source>
</reference>
<gene>
    <name evidence="1" type="ORF">Godav_014030</name>
</gene>
<feature type="non-terminal residue" evidence="1">
    <location>
        <position position="60"/>
    </location>
</feature>
<accession>A0A7J8RIE4</accession>
<dbReference type="EMBL" id="JABFAC010000005">
    <property type="protein sequence ID" value="MBA0613637.1"/>
    <property type="molecule type" value="Genomic_DNA"/>
</dbReference>